<accession>U6GWA8</accession>
<protein>
    <submittedName>
        <fullName evidence="2">Uncharacterized protein</fullName>
    </submittedName>
</protein>
<proteinExistence type="predicted"/>
<organism evidence="2 3">
    <name type="scientific">Eimeria acervulina</name>
    <name type="common">Coccidian parasite</name>
    <dbReference type="NCBI Taxonomy" id="5801"/>
    <lineage>
        <taxon>Eukaryota</taxon>
        <taxon>Sar</taxon>
        <taxon>Alveolata</taxon>
        <taxon>Apicomplexa</taxon>
        <taxon>Conoidasida</taxon>
        <taxon>Coccidia</taxon>
        <taxon>Eucoccidiorida</taxon>
        <taxon>Eimeriorina</taxon>
        <taxon>Eimeriidae</taxon>
        <taxon>Eimeria</taxon>
    </lineage>
</organism>
<evidence type="ECO:0000313" key="2">
    <source>
        <dbReference type="EMBL" id="CDI84485.1"/>
    </source>
</evidence>
<evidence type="ECO:0000313" key="3">
    <source>
        <dbReference type="Proteomes" id="UP000018050"/>
    </source>
</evidence>
<reference evidence="2" key="2">
    <citation type="submission" date="2013-10" db="EMBL/GenBank/DDBJ databases">
        <authorList>
            <person name="Aslett M."/>
        </authorList>
    </citation>
    <scope>NUCLEOTIDE SEQUENCE</scope>
    <source>
        <strain evidence="2">Houghton</strain>
    </source>
</reference>
<dbReference type="OrthoDB" id="332498at2759"/>
<keyword evidence="1" id="KW-0812">Transmembrane</keyword>
<dbReference type="Proteomes" id="UP000018050">
    <property type="component" value="Unassembled WGS sequence"/>
</dbReference>
<evidence type="ECO:0000256" key="1">
    <source>
        <dbReference type="SAM" id="Phobius"/>
    </source>
</evidence>
<gene>
    <name evidence="2" type="ORF">EAH_00052970</name>
</gene>
<keyword evidence="3" id="KW-1185">Reference proteome</keyword>
<dbReference type="RefSeq" id="XP_013246555.1">
    <property type="nucleotide sequence ID" value="XM_013391101.1"/>
</dbReference>
<name>U6GWA8_EIMAC</name>
<dbReference type="EMBL" id="HG673696">
    <property type="protein sequence ID" value="CDI84485.1"/>
    <property type="molecule type" value="Genomic_DNA"/>
</dbReference>
<dbReference type="AlphaFoldDB" id="U6GWA8"/>
<dbReference type="VEuPathDB" id="ToxoDB:EAH_00052970"/>
<feature type="transmembrane region" description="Helical" evidence="1">
    <location>
        <begin position="304"/>
        <end position="325"/>
    </location>
</feature>
<dbReference type="GeneID" id="25273367"/>
<dbReference type="OMA" id="CVDYFCN"/>
<sequence length="395" mass="45225">MISGKGFSAYKVFVTWGNRRLEFYVCGLDPDSGGVSKEVSSSSSSSPSSSSSSSFSCLSAVSAAKVLQPDIVMVGLGYLDREKMFETFSVEKLLRCRQPEAVEVVIKRDNGQFIPLMQFLILKNIQYYLVGRDRLVEMGALGRELLWRPGEIYYLFFSLLKSKKQKENKLTPSLNRVLAEEGSRFTTLKIHQLLLQWFSQDKTADTPEPEHEFREQTFINKWAIGRSERECALLLRAQQLEKTKPPLSDALREKKNMKILLVCDVAMQRRLAERLQTELNGCLRGNKEPLYKEMMQLQDTSSTRFHLCLMIYFILPVATLCRFLWKRAKKAYLQYAVVGTTVTVGGDEVLSRLRSGVEEETEEGNKEKPNAKDKLEIVESRWLGFKHVVRDTSRD</sequence>
<reference evidence="2" key="1">
    <citation type="submission" date="2013-10" db="EMBL/GenBank/DDBJ databases">
        <title>Genomic analysis of the causative agents of coccidiosis in chickens.</title>
        <authorList>
            <person name="Reid A.J."/>
            <person name="Blake D."/>
            <person name="Billington K."/>
            <person name="Browne H."/>
            <person name="Dunn M."/>
            <person name="Hung S."/>
            <person name="Kawahara F."/>
            <person name="Miranda-Saavedra D."/>
            <person name="Mourier T."/>
            <person name="Nagra H."/>
            <person name="Otto T.D."/>
            <person name="Rawlings N."/>
            <person name="Sanchez A."/>
            <person name="Sanders M."/>
            <person name="Subramaniam C."/>
            <person name="Tay Y."/>
            <person name="Dear P."/>
            <person name="Doerig C."/>
            <person name="Gruber A."/>
            <person name="Parkinson J."/>
            <person name="Shirley M."/>
            <person name="Wan K.L."/>
            <person name="Berriman M."/>
            <person name="Tomley F."/>
            <person name="Pain A."/>
        </authorList>
    </citation>
    <scope>NUCLEOTIDE SEQUENCE</scope>
    <source>
        <strain evidence="2">Houghton</strain>
    </source>
</reference>
<keyword evidence="1" id="KW-1133">Transmembrane helix</keyword>
<keyword evidence="1" id="KW-0472">Membrane</keyword>